<evidence type="ECO:0000313" key="1">
    <source>
        <dbReference type="EMBL" id="RNL80625.1"/>
    </source>
</evidence>
<gene>
    <name evidence="1" type="ORF">ED312_19240</name>
</gene>
<accession>A0A3N0DYD5</accession>
<dbReference type="AlphaFoldDB" id="A0A3N0DYD5"/>
<proteinExistence type="predicted"/>
<organism evidence="1 2">
    <name type="scientific">Sinomicrobium pectinilyticum</name>
    <dbReference type="NCBI Taxonomy" id="1084421"/>
    <lineage>
        <taxon>Bacteria</taxon>
        <taxon>Pseudomonadati</taxon>
        <taxon>Bacteroidota</taxon>
        <taxon>Flavobacteriia</taxon>
        <taxon>Flavobacteriales</taxon>
        <taxon>Flavobacteriaceae</taxon>
        <taxon>Sinomicrobium</taxon>
    </lineage>
</organism>
<comment type="caution">
    <text evidence="1">The sequence shown here is derived from an EMBL/GenBank/DDBJ whole genome shotgun (WGS) entry which is preliminary data.</text>
</comment>
<name>A0A3N0DYD5_SINP1</name>
<evidence type="ECO:0000313" key="2">
    <source>
        <dbReference type="Proteomes" id="UP000267469"/>
    </source>
</evidence>
<reference evidence="1 2" key="1">
    <citation type="submission" date="2018-10" db="EMBL/GenBank/DDBJ databases">
        <title>Sinomicrobium pectinilyticum sp. nov., a pectinase-producing bacterium isolated from alkaline and saline soil, and emended description of the genus Sinomicrobium.</title>
        <authorList>
            <person name="Cheng B."/>
            <person name="Li C."/>
            <person name="Lai Q."/>
            <person name="Du M."/>
            <person name="Shao Z."/>
            <person name="Xu P."/>
            <person name="Yang C."/>
        </authorList>
    </citation>
    <scope>NUCLEOTIDE SEQUENCE [LARGE SCALE GENOMIC DNA]</scope>
    <source>
        <strain evidence="1 2">5DNS001</strain>
    </source>
</reference>
<keyword evidence="2" id="KW-1185">Reference proteome</keyword>
<evidence type="ECO:0008006" key="3">
    <source>
        <dbReference type="Google" id="ProtNLM"/>
    </source>
</evidence>
<sequence length="142" mass="16506">MIKGLRTISSASALLKKAGKMGLWRLIFALLFGFISCDSMQSLQGYVVDAETGQPLPGVEYRRYDRKKELRDTIGPYGLIRPPQTDSLGWFSDYKIDNPLWPRMKLRFEKKGYKPVDIKWKPRMDNRDTLKILLKEYSKADE</sequence>
<protein>
    <recommendedName>
        <fullName evidence="3">Carboxypeptidase regulatory-like domain-containing protein</fullName>
    </recommendedName>
</protein>
<dbReference type="EMBL" id="RJTM01000129">
    <property type="protein sequence ID" value="RNL80625.1"/>
    <property type="molecule type" value="Genomic_DNA"/>
</dbReference>
<dbReference type="Proteomes" id="UP000267469">
    <property type="component" value="Unassembled WGS sequence"/>
</dbReference>